<organism evidence="5 6">
    <name type="scientific">Xanthomonas axonopodis pv. vasculorum</name>
    <dbReference type="NCBI Taxonomy" id="325777"/>
    <lineage>
        <taxon>Bacteria</taxon>
        <taxon>Pseudomonadati</taxon>
        <taxon>Pseudomonadota</taxon>
        <taxon>Gammaproteobacteria</taxon>
        <taxon>Lysobacterales</taxon>
        <taxon>Lysobacteraceae</taxon>
        <taxon>Xanthomonas</taxon>
    </lineage>
</organism>
<comment type="similarity">
    <text evidence="1 4">Belongs to the glutathione peroxidase family.</text>
</comment>
<evidence type="ECO:0000256" key="4">
    <source>
        <dbReference type="RuleBase" id="RU000499"/>
    </source>
</evidence>
<sequence>MSQTLYDIPVTRIDGQPTTLADYRGKVLLVVNVASKCGLTPQYEGLEALYRDKRAQGLQVLAFPANDFNGQEPGSEAEIAQFCQLTYDVTFPMFAKIAVSGDQAHPLYQALTSTHPHTTGDGPMREKLTGYGIAPNPAPGVVWNFEKFLIGRDGKIVDRFAPDIPADDARLRAAVDAALATHA</sequence>
<evidence type="ECO:0000313" key="5">
    <source>
        <dbReference type="EMBL" id="KGE53724.1"/>
    </source>
</evidence>
<reference evidence="5 6" key="1">
    <citation type="submission" date="2014-09" db="EMBL/GenBank/DDBJ databases">
        <title>A draft genome sequence for Xanthomonas axonopodis pv. vasculorum NCPPB 900.</title>
        <authorList>
            <person name="Harrison J."/>
            <person name="Studholme D.J."/>
        </authorList>
    </citation>
    <scope>NUCLEOTIDE SEQUENCE [LARGE SCALE GENOMIC DNA]</scope>
    <source>
        <strain evidence="5 6">NCPPB 900</strain>
    </source>
</reference>
<evidence type="ECO:0000256" key="1">
    <source>
        <dbReference type="ARBA" id="ARBA00006926"/>
    </source>
</evidence>
<evidence type="ECO:0000256" key="3">
    <source>
        <dbReference type="ARBA" id="ARBA00023002"/>
    </source>
</evidence>
<dbReference type="GO" id="GO:0034599">
    <property type="term" value="P:cellular response to oxidative stress"/>
    <property type="evidence" value="ECO:0007669"/>
    <property type="project" value="TreeGrafter"/>
</dbReference>
<name>A0A098Q2X3_9XANT</name>
<dbReference type="Proteomes" id="UP000028012">
    <property type="component" value="Unassembled WGS sequence"/>
</dbReference>
<dbReference type="HOGENOM" id="CLU_029507_1_2_6"/>
<comment type="caution">
    <text evidence="5">The sequence shown here is derived from an EMBL/GenBank/DDBJ whole genome shotgun (WGS) entry which is preliminary data.</text>
</comment>
<dbReference type="RefSeq" id="WP_042820874.1">
    <property type="nucleotide sequence ID" value="NZ_CP053649.1"/>
</dbReference>
<dbReference type="Pfam" id="PF00255">
    <property type="entry name" value="GSHPx"/>
    <property type="match status" value="1"/>
</dbReference>
<proteinExistence type="inferred from homology"/>
<protein>
    <recommendedName>
        <fullName evidence="4">Glutathione peroxidase</fullName>
    </recommendedName>
</protein>
<dbReference type="Gene3D" id="3.40.30.10">
    <property type="entry name" value="Glutaredoxin"/>
    <property type="match status" value="1"/>
</dbReference>
<dbReference type="GeneID" id="58005284"/>
<dbReference type="eggNOG" id="COG0386">
    <property type="taxonomic scope" value="Bacteria"/>
</dbReference>
<dbReference type="InterPro" id="IPR029759">
    <property type="entry name" value="GPX_AS"/>
</dbReference>
<dbReference type="STRING" id="325777.GW15_0200015"/>
<dbReference type="PANTHER" id="PTHR11592">
    <property type="entry name" value="GLUTATHIONE PEROXIDASE"/>
    <property type="match status" value="1"/>
</dbReference>
<dbReference type="SUPFAM" id="SSF52833">
    <property type="entry name" value="Thioredoxin-like"/>
    <property type="match status" value="1"/>
</dbReference>
<evidence type="ECO:0000313" key="6">
    <source>
        <dbReference type="Proteomes" id="UP000028012"/>
    </source>
</evidence>
<dbReference type="CDD" id="cd00340">
    <property type="entry name" value="GSH_Peroxidase"/>
    <property type="match status" value="1"/>
</dbReference>
<dbReference type="EMBL" id="JPHD02000001">
    <property type="protein sequence ID" value="KGE53724.1"/>
    <property type="molecule type" value="Genomic_DNA"/>
</dbReference>
<dbReference type="PANTHER" id="PTHR11592:SF40">
    <property type="entry name" value="THIOREDOXIN_GLUTATHIONE PEROXIDASE BTUE"/>
    <property type="match status" value="1"/>
</dbReference>
<dbReference type="PROSITE" id="PS00460">
    <property type="entry name" value="GLUTATHIONE_PEROXID_1"/>
    <property type="match status" value="1"/>
</dbReference>
<dbReference type="PRINTS" id="PR01011">
    <property type="entry name" value="GLUTPROXDASE"/>
</dbReference>
<dbReference type="InterPro" id="IPR000889">
    <property type="entry name" value="Glutathione_peroxidase"/>
</dbReference>
<dbReference type="PROSITE" id="PS51355">
    <property type="entry name" value="GLUTATHIONE_PEROXID_3"/>
    <property type="match status" value="1"/>
</dbReference>
<dbReference type="AlphaFoldDB" id="A0A098Q2X3"/>
<evidence type="ECO:0000256" key="2">
    <source>
        <dbReference type="ARBA" id="ARBA00022559"/>
    </source>
</evidence>
<keyword evidence="2 4" id="KW-0575">Peroxidase</keyword>
<gene>
    <name evidence="5" type="ORF">GW15_0200015</name>
</gene>
<dbReference type="PIRSF" id="PIRSF000303">
    <property type="entry name" value="Glutathion_perox"/>
    <property type="match status" value="1"/>
</dbReference>
<dbReference type="FunFam" id="3.40.30.10:FF:000010">
    <property type="entry name" value="Glutathione peroxidase"/>
    <property type="match status" value="1"/>
</dbReference>
<keyword evidence="3 4" id="KW-0560">Oxidoreductase</keyword>
<accession>A0A098Q2X3</accession>
<dbReference type="GO" id="GO:0004601">
    <property type="term" value="F:peroxidase activity"/>
    <property type="evidence" value="ECO:0007669"/>
    <property type="project" value="UniProtKB-KW"/>
</dbReference>
<dbReference type="InterPro" id="IPR036249">
    <property type="entry name" value="Thioredoxin-like_sf"/>
</dbReference>